<feature type="domain" description="Alanine dehydrogenase/pyridine nucleotide transhydrogenase NAD(H)-binding" evidence="1">
    <location>
        <begin position="17"/>
        <end position="88"/>
    </location>
</feature>
<comment type="caution">
    <text evidence="2">The sequence shown here is derived from an EMBL/GenBank/DDBJ whole genome shotgun (WGS) entry which is preliminary data.</text>
</comment>
<evidence type="ECO:0000313" key="3">
    <source>
        <dbReference type="Proteomes" id="UP000294017"/>
    </source>
</evidence>
<dbReference type="GO" id="GO:0000286">
    <property type="term" value="F:alanine dehydrogenase activity"/>
    <property type="evidence" value="ECO:0007669"/>
    <property type="project" value="TreeGrafter"/>
</dbReference>
<name>A0AB37XMD1_STAAU</name>
<organism evidence="2 3">
    <name type="scientific">Staphylococcus aureus</name>
    <dbReference type="NCBI Taxonomy" id="1280"/>
    <lineage>
        <taxon>Bacteria</taxon>
        <taxon>Bacillati</taxon>
        <taxon>Bacillota</taxon>
        <taxon>Bacilli</taxon>
        <taxon>Bacillales</taxon>
        <taxon>Staphylococcaceae</taxon>
        <taxon>Staphylococcus</taxon>
    </lineage>
</organism>
<dbReference type="AlphaFoldDB" id="A0AB37XMD1"/>
<dbReference type="GO" id="GO:0006524">
    <property type="term" value="P:alanine catabolic process"/>
    <property type="evidence" value="ECO:0007669"/>
    <property type="project" value="TreeGrafter"/>
</dbReference>
<reference evidence="2 3" key="1">
    <citation type="submission" date="2018-11" db="EMBL/GenBank/DDBJ databases">
        <title>Genomic profiling of Staphylococcus species from a Poultry farm system in KwaZulu-Natal, South Africa.</title>
        <authorList>
            <person name="Amoako D.G."/>
            <person name="Somboro A.M."/>
            <person name="Abia A.L.K."/>
            <person name="Bester L.A."/>
            <person name="Essack S.Y."/>
        </authorList>
    </citation>
    <scope>NUCLEOTIDE SEQUENCE [LARGE SCALE GENOMIC DNA]</scope>
    <source>
        <strain evidence="2 3">SA12</strain>
    </source>
</reference>
<dbReference type="InterPro" id="IPR007698">
    <property type="entry name" value="AlaDH/PNT_NAD(H)-bd"/>
</dbReference>
<evidence type="ECO:0000313" key="2">
    <source>
        <dbReference type="EMBL" id="RZI00718.1"/>
    </source>
</evidence>
<dbReference type="EMBL" id="RQTF01000620">
    <property type="protein sequence ID" value="RZI00718.1"/>
    <property type="molecule type" value="Genomic_DNA"/>
</dbReference>
<feature type="non-terminal residue" evidence="2">
    <location>
        <position position="1"/>
    </location>
</feature>
<accession>A0AB37XMD1</accession>
<dbReference type="GO" id="GO:0005886">
    <property type="term" value="C:plasma membrane"/>
    <property type="evidence" value="ECO:0007669"/>
    <property type="project" value="TreeGrafter"/>
</dbReference>
<dbReference type="PANTHER" id="PTHR42795:SF1">
    <property type="entry name" value="ALANINE DEHYDROGENASE"/>
    <property type="match status" value="1"/>
</dbReference>
<feature type="non-terminal residue" evidence="2">
    <location>
        <position position="89"/>
    </location>
</feature>
<dbReference type="Pfam" id="PF01262">
    <property type="entry name" value="AlaDh_PNT_C"/>
    <property type="match status" value="1"/>
</dbReference>
<dbReference type="Proteomes" id="UP000294017">
    <property type="component" value="Unassembled WGS sequence"/>
</dbReference>
<dbReference type="PANTHER" id="PTHR42795">
    <property type="entry name" value="ALANINE DEHYDROGENASE"/>
    <property type="match status" value="1"/>
</dbReference>
<evidence type="ECO:0000259" key="1">
    <source>
        <dbReference type="Pfam" id="PF01262"/>
    </source>
</evidence>
<dbReference type="SUPFAM" id="SSF51735">
    <property type="entry name" value="NAD(P)-binding Rossmann-fold domains"/>
    <property type="match status" value="1"/>
</dbReference>
<proteinExistence type="predicted"/>
<sequence length="89" mass="8889">LPLLSTMSEGAGRMSAKVGAEFLKKRKGGMGSLLGGVPGVPTGNVTIIGGCQAGTNAAKIALGLGADVTILDVNPKRLQQLADLFGGRV</sequence>
<protein>
    <submittedName>
        <fullName evidence="2">Alanine dehydrogenase</fullName>
    </submittedName>
</protein>
<dbReference type="InterPro" id="IPR036291">
    <property type="entry name" value="NAD(P)-bd_dom_sf"/>
</dbReference>
<gene>
    <name evidence="2" type="ORF">EIH03_16675</name>
</gene>
<dbReference type="Gene3D" id="3.40.50.720">
    <property type="entry name" value="NAD(P)-binding Rossmann-like Domain"/>
    <property type="match status" value="1"/>
</dbReference>